<proteinExistence type="predicted"/>
<evidence type="ECO:0000313" key="2">
    <source>
        <dbReference type="Proteomes" id="UP000789920"/>
    </source>
</evidence>
<dbReference type="EMBL" id="CAJVQC010124488">
    <property type="protein sequence ID" value="CAG8839699.1"/>
    <property type="molecule type" value="Genomic_DNA"/>
</dbReference>
<sequence>ADKIEPNFDFESSKHSNNIYISKPIDVQEIMNEIHDESY</sequence>
<name>A0ACA9SKZ0_9GLOM</name>
<reference evidence="1" key="1">
    <citation type="submission" date="2021-06" db="EMBL/GenBank/DDBJ databases">
        <authorList>
            <person name="Kallberg Y."/>
            <person name="Tangrot J."/>
            <person name="Rosling A."/>
        </authorList>
    </citation>
    <scope>NUCLEOTIDE SEQUENCE</scope>
    <source>
        <strain evidence="1">MA461A</strain>
    </source>
</reference>
<keyword evidence="2" id="KW-1185">Reference proteome</keyword>
<dbReference type="Proteomes" id="UP000789920">
    <property type="component" value="Unassembled WGS sequence"/>
</dbReference>
<feature type="non-terminal residue" evidence="1">
    <location>
        <position position="39"/>
    </location>
</feature>
<gene>
    <name evidence="1" type="ORF">RPERSI_LOCUS31154</name>
</gene>
<accession>A0ACA9SKZ0</accession>
<comment type="caution">
    <text evidence="1">The sequence shown here is derived from an EMBL/GenBank/DDBJ whole genome shotgun (WGS) entry which is preliminary data.</text>
</comment>
<protein>
    <submittedName>
        <fullName evidence="1">36615_t:CDS:1</fullName>
    </submittedName>
</protein>
<evidence type="ECO:0000313" key="1">
    <source>
        <dbReference type="EMBL" id="CAG8839699.1"/>
    </source>
</evidence>
<organism evidence="1 2">
    <name type="scientific">Racocetra persica</name>
    <dbReference type="NCBI Taxonomy" id="160502"/>
    <lineage>
        <taxon>Eukaryota</taxon>
        <taxon>Fungi</taxon>
        <taxon>Fungi incertae sedis</taxon>
        <taxon>Mucoromycota</taxon>
        <taxon>Glomeromycotina</taxon>
        <taxon>Glomeromycetes</taxon>
        <taxon>Diversisporales</taxon>
        <taxon>Gigasporaceae</taxon>
        <taxon>Racocetra</taxon>
    </lineage>
</organism>
<feature type="non-terminal residue" evidence="1">
    <location>
        <position position="1"/>
    </location>
</feature>